<dbReference type="Proteomes" id="UP000053480">
    <property type="component" value="Unassembled WGS sequence"/>
</dbReference>
<comment type="caution">
    <text evidence="1">The sequence shown here is derived from an EMBL/GenBank/DDBJ whole genome shotgun (WGS) entry which is preliminary data.</text>
</comment>
<evidence type="ECO:0000313" key="2">
    <source>
        <dbReference type="Proteomes" id="UP000053480"/>
    </source>
</evidence>
<dbReference type="EMBL" id="JZWS03000001">
    <property type="protein sequence ID" value="MEW9490783.1"/>
    <property type="molecule type" value="Genomic_DNA"/>
</dbReference>
<sequence>MREKAEKFVTKPESLMDFDFIYLKAIAEYQFDRNVADCLFPEKSFFSVQRSLNTWRIRNVLKDNILYLVLKAQDNLFSLTDSSSLTIKECTKIPEYRVVVPNDIAEVIREGGNVFSKHVIQADKSLRAGDYVLVVNEEDRLIAYGKMKVSGEEAIEYKKGVAVNVKGRIKNENNT</sequence>
<protein>
    <submittedName>
        <fullName evidence="1">PUA domain-containing protein</fullName>
    </submittedName>
</protein>
<name>A0ACC6TLY0_9CREN</name>
<organism evidence="1 2">
    <name type="scientific">Candidatus Aramenus sulfurataquae</name>
    <dbReference type="NCBI Taxonomy" id="1326980"/>
    <lineage>
        <taxon>Archaea</taxon>
        <taxon>Thermoproteota</taxon>
        <taxon>Thermoprotei</taxon>
        <taxon>Sulfolobales</taxon>
        <taxon>Sulfolobaceae</taxon>
        <taxon>Candidatus Aramenus</taxon>
    </lineage>
</organism>
<gene>
    <name evidence="1" type="ORF">TQ35_0001020</name>
</gene>
<reference evidence="1" key="1">
    <citation type="submission" date="2024-07" db="EMBL/GenBank/DDBJ databases">
        <title>Metagenome and Metagenome-Assembled Genomes of Archaea from a hot spring from the geothermal field of Los Azufres, Mexico.</title>
        <authorList>
            <person name="Marin-Paredes R."/>
            <person name="Martinez-Romero E."/>
            <person name="Servin-Garciduenas L.E."/>
        </authorList>
    </citation>
    <scope>NUCLEOTIDE SEQUENCE</scope>
    <source>
        <strain evidence="1">AZ1-454</strain>
    </source>
</reference>
<evidence type="ECO:0000313" key="1">
    <source>
        <dbReference type="EMBL" id="MEW9490783.1"/>
    </source>
</evidence>
<proteinExistence type="predicted"/>
<accession>A0ACC6TLY0</accession>